<proteinExistence type="predicted"/>
<name>A0A0M8NWL3_9EURO</name>
<evidence type="ECO:0000313" key="2">
    <source>
        <dbReference type="Proteomes" id="UP000037696"/>
    </source>
</evidence>
<evidence type="ECO:0000313" key="1">
    <source>
        <dbReference type="EMBL" id="KOS36374.1"/>
    </source>
</evidence>
<dbReference type="AlphaFoldDB" id="A0A0M8NWL3"/>
<protein>
    <submittedName>
        <fullName evidence="1">Uncharacterized protein</fullName>
    </submittedName>
</protein>
<dbReference type="EMBL" id="LHQQ01000475">
    <property type="protein sequence ID" value="KOS36374.1"/>
    <property type="molecule type" value="Genomic_DNA"/>
</dbReference>
<feature type="non-terminal residue" evidence="1">
    <location>
        <position position="1"/>
    </location>
</feature>
<dbReference type="Proteomes" id="UP000037696">
    <property type="component" value="Unassembled WGS sequence"/>
</dbReference>
<keyword evidence="2" id="KW-1185">Reference proteome</keyword>
<accession>A0A0M8NWL3</accession>
<reference evidence="1 2" key="1">
    <citation type="submission" date="2015-08" db="EMBL/GenBank/DDBJ databases">
        <title>Genome sequencing of Penicillium nordicum.</title>
        <authorList>
            <person name="Nguyen H.D."/>
            <person name="Seifert K.A."/>
        </authorList>
    </citation>
    <scope>NUCLEOTIDE SEQUENCE [LARGE SCALE GENOMIC DNA]</scope>
    <source>
        <strain evidence="1 2">DAOMC 185683</strain>
    </source>
</reference>
<sequence>HQHQGTWCWALGTATTATVLFTPNYLPDMNRQPTDLFYPQSSNRHGFDHE</sequence>
<organism evidence="1 2">
    <name type="scientific">Penicillium nordicum</name>
    <dbReference type="NCBI Taxonomy" id="229535"/>
    <lineage>
        <taxon>Eukaryota</taxon>
        <taxon>Fungi</taxon>
        <taxon>Dikarya</taxon>
        <taxon>Ascomycota</taxon>
        <taxon>Pezizomycotina</taxon>
        <taxon>Eurotiomycetes</taxon>
        <taxon>Eurotiomycetidae</taxon>
        <taxon>Eurotiales</taxon>
        <taxon>Aspergillaceae</taxon>
        <taxon>Penicillium</taxon>
    </lineage>
</organism>
<comment type="caution">
    <text evidence="1">The sequence shown here is derived from an EMBL/GenBank/DDBJ whole genome shotgun (WGS) entry which is preliminary data.</text>
</comment>
<gene>
    <name evidence="1" type="ORF">ACN38_g12886</name>
</gene>